<name>A0A9N9ULG8_9HYPO</name>
<feature type="transmembrane region" description="Helical" evidence="7">
    <location>
        <begin position="137"/>
        <end position="159"/>
    </location>
</feature>
<accession>A0A9N9ULG8</accession>
<dbReference type="CDD" id="cd13132">
    <property type="entry name" value="MATE_eukaryotic"/>
    <property type="match status" value="1"/>
</dbReference>
<dbReference type="OrthoDB" id="2126698at2759"/>
<dbReference type="InterPro" id="IPR045069">
    <property type="entry name" value="MATE_euk"/>
</dbReference>
<reference evidence="8 9" key="2">
    <citation type="submission" date="2021-10" db="EMBL/GenBank/DDBJ databases">
        <authorList>
            <person name="Piombo E."/>
        </authorList>
    </citation>
    <scope>NUCLEOTIDE SEQUENCE [LARGE SCALE GENOMIC DNA]</scope>
</reference>
<dbReference type="Proteomes" id="UP000754883">
    <property type="component" value="Unassembled WGS sequence"/>
</dbReference>
<evidence type="ECO:0000256" key="7">
    <source>
        <dbReference type="SAM" id="Phobius"/>
    </source>
</evidence>
<comment type="caution">
    <text evidence="8">The sequence shown here is derived from an EMBL/GenBank/DDBJ whole genome shotgun (WGS) entry which is preliminary data.</text>
</comment>
<dbReference type="PANTHER" id="PTHR11206">
    <property type="entry name" value="MULTIDRUG RESISTANCE PROTEIN"/>
    <property type="match status" value="1"/>
</dbReference>
<gene>
    <name evidence="8" type="ORF">CBYS24578_00003679</name>
</gene>
<dbReference type="EMBL" id="CABFNO020001536">
    <property type="protein sequence ID" value="CAG9995457.1"/>
    <property type="molecule type" value="Genomic_DNA"/>
</dbReference>
<keyword evidence="9" id="KW-1185">Reference proteome</keyword>
<keyword evidence="5 7" id="KW-0472">Membrane</keyword>
<feature type="transmembrane region" description="Helical" evidence="7">
    <location>
        <begin position="355"/>
        <end position="376"/>
    </location>
</feature>
<dbReference type="GO" id="GO:1990961">
    <property type="term" value="P:xenobiotic detoxification by transmembrane export across the plasma membrane"/>
    <property type="evidence" value="ECO:0007669"/>
    <property type="project" value="InterPro"/>
</dbReference>
<keyword evidence="3 7" id="KW-0812">Transmembrane</keyword>
<evidence type="ECO:0000256" key="2">
    <source>
        <dbReference type="ARBA" id="ARBA00010199"/>
    </source>
</evidence>
<feature type="region of interest" description="Disordered" evidence="6">
    <location>
        <begin position="1"/>
        <end position="39"/>
    </location>
</feature>
<feature type="transmembrane region" description="Helical" evidence="7">
    <location>
        <begin position="174"/>
        <end position="192"/>
    </location>
</feature>
<organism evidence="8 9">
    <name type="scientific">Clonostachys byssicola</name>
    <dbReference type="NCBI Taxonomy" id="160290"/>
    <lineage>
        <taxon>Eukaryota</taxon>
        <taxon>Fungi</taxon>
        <taxon>Dikarya</taxon>
        <taxon>Ascomycota</taxon>
        <taxon>Pezizomycotina</taxon>
        <taxon>Sordariomycetes</taxon>
        <taxon>Hypocreomycetidae</taxon>
        <taxon>Hypocreales</taxon>
        <taxon>Bionectriaceae</taxon>
        <taxon>Clonostachys</taxon>
    </lineage>
</organism>
<sequence length="497" mass="54001">MSTQRTDTSNRRLSSHGDGCPNETSPLLPDAPRSHDRPGKLDDEGAFTWKSEFWLMCRSAGPLIITYLLQYSSNVITTIVAGRLGAEDLAAASISLTAMAIPGFALFEGMATALDTLCAQAYGSGHRTGVGLHIQRMLLLMAVAIVPVGALWLCAPWILPLVVRQEFLPVKASAFLRVSVAGLPGYAFFEAGKRFLQAQGDFNTALLVLILCAPVNALLSWLFAIKLGMGLHGAALGQALANNLRPILLLGLIVFFRKWSHECWGGWSRSALREWGPMVRLSVAGSIVILAEWMAFEILCVSTSYIGTEYLAAQSVLVTVAIIMWHVPFSISIAVTTRIGNLIGAGAVQLARRAAVMYSIVFVGTGLLVGTLLFVLRNELAFVFSKDWAVREIATGSMLTVSIFHTLDAISCGCNGMMRGLARQSVSAWVVMLVNYLGAVPLALWLELGAPYLKLNGLWMGYGCGLLLTAVLQCAYMKWLRWADLIEDVRKREAEET</sequence>
<dbReference type="AlphaFoldDB" id="A0A9N9ULG8"/>
<feature type="transmembrane region" description="Helical" evidence="7">
    <location>
        <begin position="204"/>
        <end position="224"/>
    </location>
</feature>
<comment type="similarity">
    <text evidence="2">Belongs to the multi antimicrobial extrusion (MATE) (TC 2.A.66.1) family.</text>
</comment>
<evidence type="ECO:0000256" key="4">
    <source>
        <dbReference type="ARBA" id="ARBA00022989"/>
    </source>
</evidence>
<feature type="transmembrane region" description="Helical" evidence="7">
    <location>
        <begin position="426"/>
        <end position="446"/>
    </location>
</feature>
<feature type="transmembrane region" description="Helical" evidence="7">
    <location>
        <begin position="396"/>
        <end position="414"/>
    </location>
</feature>
<evidence type="ECO:0000313" key="9">
    <source>
        <dbReference type="Proteomes" id="UP000754883"/>
    </source>
</evidence>
<evidence type="ECO:0000256" key="5">
    <source>
        <dbReference type="ARBA" id="ARBA00023136"/>
    </source>
</evidence>
<dbReference type="Pfam" id="PF01554">
    <property type="entry name" value="MatE"/>
    <property type="match status" value="2"/>
</dbReference>
<feature type="transmembrane region" description="Helical" evidence="7">
    <location>
        <begin position="458"/>
        <end position="476"/>
    </location>
</feature>
<dbReference type="GO" id="GO:0015297">
    <property type="term" value="F:antiporter activity"/>
    <property type="evidence" value="ECO:0007669"/>
    <property type="project" value="InterPro"/>
</dbReference>
<feature type="transmembrane region" description="Helical" evidence="7">
    <location>
        <begin position="244"/>
        <end position="260"/>
    </location>
</feature>
<dbReference type="InterPro" id="IPR002528">
    <property type="entry name" value="MATE_fam"/>
</dbReference>
<comment type="subcellular location">
    <subcellularLocation>
        <location evidence="1">Membrane</location>
        <topology evidence="1">Multi-pass membrane protein</topology>
    </subcellularLocation>
</comment>
<dbReference type="GO" id="GO:0016020">
    <property type="term" value="C:membrane"/>
    <property type="evidence" value="ECO:0007669"/>
    <property type="project" value="UniProtKB-SubCell"/>
</dbReference>
<evidence type="ECO:0000256" key="6">
    <source>
        <dbReference type="SAM" id="MobiDB-lite"/>
    </source>
</evidence>
<evidence type="ECO:0000256" key="1">
    <source>
        <dbReference type="ARBA" id="ARBA00004141"/>
    </source>
</evidence>
<dbReference type="GO" id="GO:0042910">
    <property type="term" value="F:xenobiotic transmembrane transporter activity"/>
    <property type="evidence" value="ECO:0007669"/>
    <property type="project" value="InterPro"/>
</dbReference>
<dbReference type="NCBIfam" id="TIGR00797">
    <property type="entry name" value="matE"/>
    <property type="match status" value="1"/>
</dbReference>
<protein>
    <submittedName>
        <fullName evidence="8">Uncharacterized protein</fullName>
    </submittedName>
</protein>
<feature type="transmembrane region" description="Helical" evidence="7">
    <location>
        <begin position="281"/>
        <end position="306"/>
    </location>
</feature>
<reference evidence="9" key="1">
    <citation type="submission" date="2019-06" db="EMBL/GenBank/DDBJ databases">
        <authorList>
            <person name="Broberg M."/>
        </authorList>
    </citation>
    <scope>NUCLEOTIDE SEQUENCE [LARGE SCALE GENOMIC DNA]</scope>
</reference>
<evidence type="ECO:0000256" key="3">
    <source>
        <dbReference type="ARBA" id="ARBA00022692"/>
    </source>
</evidence>
<proteinExistence type="inferred from homology"/>
<feature type="transmembrane region" description="Helical" evidence="7">
    <location>
        <begin position="312"/>
        <end position="335"/>
    </location>
</feature>
<keyword evidence="4 7" id="KW-1133">Transmembrane helix</keyword>
<evidence type="ECO:0000313" key="8">
    <source>
        <dbReference type="EMBL" id="CAG9995457.1"/>
    </source>
</evidence>